<dbReference type="KEGG" id="aaco:K1I37_15125"/>
<name>T0D844_ALIAG</name>
<dbReference type="OrthoDB" id="2990983at2"/>
<evidence type="ECO:0000313" key="2">
    <source>
        <dbReference type="Proteomes" id="UP000829401"/>
    </source>
</evidence>
<reference evidence="2" key="1">
    <citation type="journal article" date="2022" name="G3 (Bethesda)">
        <title>Unveiling the complete genome sequence of Alicyclobacillus acidoterrestris DSM 3922T, a taint-producing strain.</title>
        <authorList>
            <person name="Leonardo I.C."/>
            <person name="Barreto Crespo M.T."/>
            <person name="Gaspar F.B."/>
        </authorList>
    </citation>
    <scope>NUCLEOTIDE SEQUENCE [LARGE SCALE GENOMIC DNA]</scope>
    <source>
        <strain evidence="2">DSM 3922</strain>
    </source>
</reference>
<dbReference type="EMBL" id="CP080467">
    <property type="protein sequence ID" value="UNO48005.1"/>
    <property type="molecule type" value="Genomic_DNA"/>
</dbReference>
<protein>
    <submittedName>
        <fullName evidence="1">Uncharacterized protein</fullName>
    </submittedName>
</protein>
<organism evidence="1 2">
    <name type="scientific">Alicyclobacillus acidoterrestris (strain ATCC 49025 / DSM 3922 / CIP 106132 / NCIMB 13137 / GD3B)</name>
    <dbReference type="NCBI Taxonomy" id="1356854"/>
    <lineage>
        <taxon>Bacteria</taxon>
        <taxon>Bacillati</taxon>
        <taxon>Bacillota</taxon>
        <taxon>Bacilli</taxon>
        <taxon>Bacillales</taxon>
        <taxon>Alicyclobacillaceae</taxon>
        <taxon>Alicyclobacillus</taxon>
    </lineage>
</organism>
<dbReference type="AlphaFoldDB" id="T0D844"/>
<accession>T0D844</accession>
<evidence type="ECO:0000313" key="1">
    <source>
        <dbReference type="EMBL" id="UNO48005.1"/>
    </source>
</evidence>
<gene>
    <name evidence="1" type="ORF">K1I37_15125</name>
</gene>
<dbReference type="Proteomes" id="UP000829401">
    <property type="component" value="Chromosome"/>
</dbReference>
<proteinExistence type="predicted"/>
<dbReference type="RefSeq" id="WP_021296108.1">
    <property type="nucleotide sequence ID" value="NZ_AURB01000124.1"/>
</dbReference>
<dbReference type="STRING" id="1356854.N007_05325"/>
<accession>A0A9E6ZPF2</accession>
<sequence>MIELDKHFINLTNGIEAIPSLNSDYAFIRIQSTACEQHRWDYIIRELDYNFLMSLALGYHCIVHDYGANKSTPRSVYQGLVWIEYVLNRHWFGREIYAYVRAHNCRDYFAQCYAELSDASLRKLDYFKRFVSTDHIRLDACTYSTTHDGDYGYYVQLLKEGPLSSAY</sequence>
<keyword evidence="2" id="KW-1185">Reference proteome</keyword>